<reference evidence="1 2" key="1">
    <citation type="submission" date="2013-05" db="EMBL/GenBank/DDBJ databases">
        <authorList>
            <person name="Harkins D.M."/>
            <person name="Durkin A.S."/>
            <person name="Brinkac L.M."/>
            <person name="Haft D.H."/>
            <person name="Selengut J.D."/>
            <person name="Sanka R."/>
            <person name="DePew J."/>
            <person name="Purushe J."/>
            <person name="Hartskeerl R.A."/>
            <person name="Ahmed A."/>
            <person name="van der Linden H."/>
            <person name="Goris M.G.A."/>
            <person name="Vinetz J.M."/>
            <person name="Sutton G.G."/>
            <person name="Nierman W.C."/>
            <person name="Fouts D.E."/>
        </authorList>
    </citation>
    <scope>NUCLEOTIDE SEQUENCE [LARGE SCALE GENOMIC DNA]</scope>
    <source>
        <strain evidence="1 2">10</strain>
    </source>
</reference>
<accession>V6HET3</accession>
<evidence type="ECO:0000313" key="1">
    <source>
        <dbReference type="EMBL" id="EQA37903.1"/>
    </source>
</evidence>
<name>V6HET3_9LEPT</name>
<dbReference type="Proteomes" id="UP000018719">
    <property type="component" value="Unassembled WGS sequence"/>
</dbReference>
<gene>
    <name evidence="1" type="ORF">LEP1GSC047_4392</name>
</gene>
<dbReference type="EMBL" id="AHMM02000015">
    <property type="protein sequence ID" value="EQA37903.1"/>
    <property type="molecule type" value="Genomic_DNA"/>
</dbReference>
<organism evidence="1 2">
    <name type="scientific">Leptospira inadai serovar Lyme str. 10</name>
    <dbReference type="NCBI Taxonomy" id="1049790"/>
    <lineage>
        <taxon>Bacteria</taxon>
        <taxon>Pseudomonadati</taxon>
        <taxon>Spirochaetota</taxon>
        <taxon>Spirochaetia</taxon>
        <taxon>Leptospirales</taxon>
        <taxon>Leptospiraceae</taxon>
        <taxon>Leptospira</taxon>
    </lineage>
</organism>
<protein>
    <submittedName>
        <fullName evidence="1">Uncharacterized protein</fullName>
    </submittedName>
</protein>
<comment type="caution">
    <text evidence="1">The sequence shown here is derived from an EMBL/GenBank/DDBJ whole genome shotgun (WGS) entry which is preliminary data.</text>
</comment>
<evidence type="ECO:0000313" key="2">
    <source>
        <dbReference type="Proteomes" id="UP000018719"/>
    </source>
</evidence>
<dbReference type="AlphaFoldDB" id="V6HET3"/>
<proteinExistence type="predicted"/>
<sequence length="54" mass="6628">MLYDSKRMLRKDSKTTFRLPSLVFIMQVICRNGFEWYKRMGKERESIDYNAFAR</sequence>